<dbReference type="Pfam" id="PF03459">
    <property type="entry name" value="TOBE"/>
    <property type="match status" value="2"/>
</dbReference>
<dbReference type="STRING" id="104623.Ser39006_02142"/>
<protein>
    <submittedName>
        <fullName evidence="5">Transporter</fullName>
    </submittedName>
</protein>
<keyword evidence="1 2" id="KW-0500">Molybdenum</keyword>
<sequence length="142" mass="14576">MSVSARNQLTGIVSGVIPGAINNEVILTLDGGEQLATVITKASCDSLGLAPGKTAIALIKAPWVILASVDCGLNFSARNQFAGTVKHVIKGAVNSTVHIETVNGLKLTSNITNESIDEMAIAKGSEVIALIKASNVILATPK</sequence>
<evidence type="ECO:0000259" key="3">
    <source>
        <dbReference type="PROSITE" id="PS51866"/>
    </source>
</evidence>
<evidence type="ECO:0000313" key="5">
    <source>
        <dbReference type="EMBL" id="AUH05630.1"/>
    </source>
</evidence>
<dbReference type="Proteomes" id="UP000017700">
    <property type="component" value="Chromosome"/>
</dbReference>
<evidence type="ECO:0000313" key="4">
    <source>
        <dbReference type="EMBL" id="AUH01309.1"/>
    </source>
</evidence>
<proteinExistence type="predicted"/>
<accession>A0A2I5TM46</accession>
<dbReference type="NCBIfam" id="TIGR00638">
    <property type="entry name" value="Mop"/>
    <property type="match status" value="2"/>
</dbReference>
<dbReference type="InterPro" id="IPR051815">
    <property type="entry name" value="Molybdate_resp_trans_reg"/>
</dbReference>
<keyword evidence="6" id="KW-1185">Reference proteome</keyword>
<dbReference type="KEGG" id="serq:CWC46_16705"/>
<reference evidence="5" key="2">
    <citation type="submission" date="2013-09" db="EMBL/GenBank/DDBJ databases">
        <authorList>
            <person name="Wang G."/>
            <person name="Yang Y."/>
            <person name="Su Y."/>
        </authorList>
    </citation>
    <scope>NUCLEOTIDE SEQUENCE</scope>
    <source>
        <strain evidence="5">ATCC 39006</strain>
    </source>
</reference>
<name>A0A2I5TM46_SERS3</name>
<reference evidence="5 6" key="1">
    <citation type="journal article" date="2013" name="Genome Announc.">
        <title>Draft genome sequence of Serratia sp. strain ATCC 39006, a model bacterium for analysis of the biosynthesis and regulation of prodigiosin, a carbapenem, and gas vesicles.</title>
        <authorList>
            <person name="Fineran P.C."/>
            <person name="Iglesias Cans M.C."/>
            <person name="Ramsay J.P."/>
            <person name="Wilf N.M."/>
            <person name="Cossyleon D."/>
            <person name="McNeil M.B."/>
            <person name="Williamson N.R."/>
            <person name="Monson R.E."/>
            <person name="Becher S.A."/>
            <person name="Stanton J.A."/>
            <person name="Brugger K."/>
            <person name="Brown S.D."/>
            <person name="Salmond G.P."/>
        </authorList>
    </citation>
    <scope>NUCLEOTIDE SEQUENCE [LARGE SCALE GENOMIC DNA]</scope>
    <source>
        <strain evidence="5">ATCC 39006</strain>
        <strain evidence="6">ATCC 39006 / SC 11482</strain>
    </source>
</reference>
<dbReference type="InterPro" id="IPR008995">
    <property type="entry name" value="Mo/tungstate-bd_C_term_dom"/>
</dbReference>
<dbReference type="InterPro" id="IPR004606">
    <property type="entry name" value="Mop_domain"/>
</dbReference>
<feature type="domain" description="Mop" evidence="3">
    <location>
        <begin position="2"/>
        <end position="68"/>
    </location>
</feature>
<evidence type="ECO:0000256" key="2">
    <source>
        <dbReference type="PROSITE-ProRule" id="PRU01213"/>
    </source>
</evidence>
<dbReference type="KEGG" id="sera:Ser39006_016705"/>
<dbReference type="Proteomes" id="UP000233778">
    <property type="component" value="Chromosome"/>
</dbReference>
<dbReference type="InterPro" id="IPR005116">
    <property type="entry name" value="Transp-assoc_OB_typ1"/>
</dbReference>
<dbReference type="EMBL" id="CP025084">
    <property type="protein sequence ID" value="AUH05630.1"/>
    <property type="molecule type" value="Genomic_DNA"/>
</dbReference>
<organism evidence="5 6">
    <name type="scientific">Serratia sp. (strain ATCC 39006)</name>
    <name type="common">Prodigiosinella confusarubida</name>
    <dbReference type="NCBI Taxonomy" id="104623"/>
    <lineage>
        <taxon>Bacteria</taxon>
        <taxon>Pseudomonadati</taxon>
        <taxon>Pseudomonadota</taxon>
        <taxon>Gammaproteobacteria</taxon>
        <taxon>Enterobacterales</taxon>
        <taxon>Pectobacteriaceae</taxon>
        <taxon>Prodigiosinella</taxon>
    </lineage>
</organism>
<evidence type="ECO:0000313" key="6">
    <source>
        <dbReference type="Proteomes" id="UP000017700"/>
    </source>
</evidence>
<dbReference type="GO" id="GO:0015689">
    <property type="term" value="P:molybdate ion transport"/>
    <property type="evidence" value="ECO:0007669"/>
    <property type="project" value="InterPro"/>
</dbReference>
<dbReference type="OrthoDB" id="9800709at2"/>
<dbReference type="Gene3D" id="2.40.50.100">
    <property type="match status" value="2"/>
</dbReference>
<dbReference type="PROSITE" id="PS51866">
    <property type="entry name" value="MOP"/>
    <property type="match status" value="2"/>
</dbReference>
<feature type="domain" description="Mop" evidence="3">
    <location>
        <begin position="74"/>
        <end position="140"/>
    </location>
</feature>
<dbReference type="AlphaFoldDB" id="A0A2I5TM46"/>
<evidence type="ECO:0000313" key="7">
    <source>
        <dbReference type="Proteomes" id="UP000233778"/>
    </source>
</evidence>
<dbReference type="SUPFAM" id="SSF50331">
    <property type="entry name" value="MOP-like"/>
    <property type="match status" value="2"/>
</dbReference>
<dbReference type="PANTHER" id="PTHR30432">
    <property type="entry name" value="TRANSCRIPTIONAL REGULATOR MODE"/>
    <property type="match status" value="1"/>
</dbReference>
<gene>
    <name evidence="4" type="ORF">CWC46_16705</name>
    <name evidence="5" type="ORF">Ser39006_016705</name>
</gene>
<dbReference type="RefSeq" id="WP_021015408.1">
    <property type="nucleotide sequence ID" value="NZ_CP025084.1"/>
</dbReference>
<dbReference type="PANTHER" id="PTHR30432:SF1">
    <property type="entry name" value="DNA-BINDING TRANSCRIPTIONAL DUAL REGULATOR MODE"/>
    <property type="match status" value="1"/>
</dbReference>
<evidence type="ECO:0000256" key="1">
    <source>
        <dbReference type="ARBA" id="ARBA00022505"/>
    </source>
</evidence>
<reference evidence="4 7" key="3">
    <citation type="submission" date="2017-11" db="EMBL/GenBank/DDBJ databases">
        <title>Complete genome sequence of Serratia sp. ATCC 39006 LacA.</title>
        <authorList>
            <person name="Hampton H.G."/>
            <person name="Jackson S.A."/>
            <person name="Jauregui R."/>
            <person name="Poulter G.T.M."/>
            <person name="Salmond G.P.C."/>
            <person name="Fineran P.C."/>
        </authorList>
    </citation>
    <scope>NUCLEOTIDE SEQUENCE [LARGE SCALE GENOMIC DNA]</scope>
    <source>
        <strain evidence="4 7">ATCC 39006</strain>
    </source>
</reference>
<dbReference type="EMBL" id="CP025085">
    <property type="protein sequence ID" value="AUH01309.1"/>
    <property type="molecule type" value="Genomic_DNA"/>
</dbReference>
<reference evidence="5" key="4">
    <citation type="submission" date="2017-11" db="EMBL/GenBank/DDBJ databases">
        <title>Complete genome sequence of Serratia sp. ATCC 39006.</title>
        <authorList>
            <person name="Hampton H.G."/>
            <person name="Jackson S.A."/>
            <person name="Jauregui R."/>
            <person name="Poulter G.T.M."/>
            <person name="Salmond G.P.C."/>
            <person name="Fineran P.C."/>
        </authorList>
    </citation>
    <scope>NUCLEOTIDE SEQUENCE</scope>
    <source>
        <strain evidence="5">ATCC 39006</strain>
    </source>
</reference>